<proteinExistence type="predicted"/>
<sequence>MNFGGLLARAALLKEQMKKKPCKRCGLLYDPKNEATCPHCGDLDERGLEKLLEKREKEFHGNRRLGIWFIVTATVLLVLVLLIGGL</sequence>
<name>A0A944MBJ0_9GAMM</name>
<dbReference type="EMBL" id="JAHHGM010000018">
    <property type="protein sequence ID" value="MBT2990610.1"/>
    <property type="molecule type" value="Genomic_DNA"/>
</dbReference>
<comment type="caution">
    <text evidence="2">The sequence shown here is derived from an EMBL/GenBank/DDBJ whole genome shotgun (WGS) entry which is preliminary data.</text>
</comment>
<dbReference type="AlphaFoldDB" id="A0A944MBJ0"/>
<dbReference type="SUPFAM" id="SSF57802">
    <property type="entry name" value="Rubredoxin-like"/>
    <property type="match status" value="1"/>
</dbReference>
<evidence type="ECO:0008006" key="4">
    <source>
        <dbReference type="Google" id="ProtNLM"/>
    </source>
</evidence>
<keyword evidence="1" id="KW-0472">Membrane</keyword>
<organism evidence="2 3">
    <name type="scientific">Candidatus Thiodiazotropha taylori</name>
    <dbReference type="NCBI Taxonomy" id="2792791"/>
    <lineage>
        <taxon>Bacteria</taxon>
        <taxon>Pseudomonadati</taxon>
        <taxon>Pseudomonadota</taxon>
        <taxon>Gammaproteobacteria</taxon>
        <taxon>Chromatiales</taxon>
        <taxon>Sedimenticolaceae</taxon>
        <taxon>Candidatus Thiodiazotropha</taxon>
    </lineage>
</organism>
<evidence type="ECO:0000313" key="3">
    <source>
        <dbReference type="Proteomes" id="UP000770889"/>
    </source>
</evidence>
<keyword evidence="1" id="KW-0812">Transmembrane</keyword>
<protein>
    <recommendedName>
        <fullName evidence="4">Rubredoxin-like domain-containing protein</fullName>
    </recommendedName>
</protein>
<evidence type="ECO:0000313" key="2">
    <source>
        <dbReference type="EMBL" id="MBT2990610.1"/>
    </source>
</evidence>
<feature type="transmembrane region" description="Helical" evidence="1">
    <location>
        <begin position="65"/>
        <end position="84"/>
    </location>
</feature>
<evidence type="ECO:0000256" key="1">
    <source>
        <dbReference type="SAM" id="Phobius"/>
    </source>
</evidence>
<dbReference type="Proteomes" id="UP000770889">
    <property type="component" value="Unassembled WGS sequence"/>
</dbReference>
<reference evidence="2 3" key="1">
    <citation type="submission" date="2021-05" db="EMBL/GenBank/DDBJ databases">
        <title>Genetic and Functional Diversity in Clade A Lucinid endosymbionts from the Bahamas.</title>
        <authorList>
            <person name="Giani N.M."/>
            <person name="Engel A.S."/>
            <person name="Campbell B.J."/>
        </authorList>
    </citation>
    <scope>NUCLEOTIDE SEQUENCE [LARGE SCALE GENOMIC DNA]</scope>
    <source>
        <strain evidence="2">LUC16012Gg_MoonRockCtena</strain>
    </source>
</reference>
<gene>
    <name evidence="2" type="ORF">KME65_16765</name>
</gene>
<accession>A0A944MBJ0</accession>
<keyword evidence="1" id="KW-1133">Transmembrane helix</keyword>